<proteinExistence type="predicted"/>
<comment type="caution">
    <text evidence="1">The sequence shown here is derived from an EMBL/GenBank/DDBJ whole genome shotgun (WGS) entry which is preliminary data.</text>
</comment>
<dbReference type="EMBL" id="LXQA010127321">
    <property type="protein sequence ID" value="MCI21884.1"/>
    <property type="molecule type" value="Genomic_DNA"/>
</dbReference>
<evidence type="ECO:0000313" key="2">
    <source>
        <dbReference type="Proteomes" id="UP000265520"/>
    </source>
</evidence>
<protein>
    <submittedName>
        <fullName evidence="1">Uncharacterized protein</fullName>
    </submittedName>
</protein>
<evidence type="ECO:0000313" key="1">
    <source>
        <dbReference type="EMBL" id="MCI21884.1"/>
    </source>
</evidence>
<feature type="non-terminal residue" evidence="1">
    <location>
        <position position="31"/>
    </location>
</feature>
<sequence length="31" mass="3261">MVQCIMVSPNPRSEASVSTIKLAMGSGIPKQ</sequence>
<dbReference type="Proteomes" id="UP000265520">
    <property type="component" value="Unassembled WGS sequence"/>
</dbReference>
<dbReference type="AlphaFoldDB" id="A0A392QCK4"/>
<accession>A0A392QCK4</accession>
<organism evidence="1 2">
    <name type="scientific">Trifolium medium</name>
    <dbReference type="NCBI Taxonomy" id="97028"/>
    <lineage>
        <taxon>Eukaryota</taxon>
        <taxon>Viridiplantae</taxon>
        <taxon>Streptophyta</taxon>
        <taxon>Embryophyta</taxon>
        <taxon>Tracheophyta</taxon>
        <taxon>Spermatophyta</taxon>
        <taxon>Magnoliopsida</taxon>
        <taxon>eudicotyledons</taxon>
        <taxon>Gunneridae</taxon>
        <taxon>Pentapetalae</taxon>
        <taxon>rosids</taxon>
        <taxon>fabids</taxon>
        <taxon>Fabales</taxon>
        <taxon>Fabaceae</taxon>
        <taxon>Papilionoideae</taxon>
        <taxon>50 kb inversion clade</taxon>
        <taxon>NPAAA clade</taxon>
        <taxon>Hologalegina</taxon>
        <taxon>IRL clade</taxon>
        <taxon>Trifolieae</taxon>
        <taxon>Trifolium</taxon>
    </lineage>
</organism>
<name>A0A392QCK4_9FABA</name>
<reference evidence="1 2" key="1">
    <citation type="journal article" date="2018" name="Front. Plant Sci.">
        <title>Red Clover (Trifolium pratense) and Zigzag Clover (T. medium) - A Picture of Genomic Similarities and Differences.</title>
        <authorList>
            <person name="Dluhosova J."/>
            <person name="Istvanek J."/>
            <person name="Nedelnik J."/>
            <person name="Repkova J."/>
        </authorList>
    </citation>
    <scope>NUCLEOTIDE SEQUENCE [LARGE SCALE GENOMIC DNA]</scope>
    <source>
        <strain evidence="2">cv. 10/8</strain>
        <tissue evidence="1">Leaf</tissue>
    </source>
</reference>
<keyword evidence="2" id="KW-1185">Reference proteome</keyword>